<dbReference type="InterPro" id="IPR042277">
    <property type="entry name" value="IST1-like"/>
</dbReference>
<dbReference type="Proteomes" id="UP001341281">
    <property type="component" value="Chromosome 02"/>
</dbReference>
<dbReference type="PANTHER" id="PTHR12161:SF71">
    <property type="entry name" value="REGULATOR OF VPS4 ACTIVITY IN THE MVB PATHWAY PROTEIN"/>
    <property type="match status" value="1"/>
</dbReference>
<comment type="similarity">
    <text evidence="1">Belongs to the IST1 family.</text>
</comment>
<dbReference type="Gene3D" id="1.20.1260.60">
    <property type="entry name" value="Vacuolar protein sorting-associated protein Ist1"/>
    <property type="match status" value="1"/>
</dbReference>
<dbReference type="Pfam" id="PF03398">
    <property type="entry name" value="Ist1"/>
    <property type="match status" value="1"/>
</dbReference>
<reference evidence="2 3" key="1">
    <citation type="submission" date="2024-02" db="EMBL/GenBank/DDBJ databases">
        <title>High-quality chromosome-scale genome assembly of Pensacola bahiagrass (Paspalum notatum Flugge var. saurae).</title>
        <authorList>
            <person name="Vega J.M."/>
            <person name="Podio M."/>
            <person name="Orjuela J."/>
            <person name="Siena L.A."/>
            <person name="Pessino S.C."/>
            <person name="Combes M.C."/>
            <person name="Mariac C."/>
            <person name="Albertini E."/>
            <person name="Pupilli F."/>
            <person name="Ortiz J.P.A."/>
            <person name="Leblanc O."/>
        </authorList>
    </citation>
    <scope>NUCLEOTIDE SEQUENCE [LARGE SCALE GENOMIC DNA]</scope>
    <source>
        <strain evidence="2">R1</strain>
        <tissue evidence="2">Leaf</tissue>
    </source>
</reference>
<accession>A0AAQ3WGG7</accession>
<proteinExistence type="inferred from homology"/>
<dbReference type="PANTHER" id="PTHR12161">
    <property type="entry name" value="IST1 FAMILY MEMBER"/>
    <property type="match status" value="1"/>
</dbReference>
<sequence>MGFLDRKTSKQTSRVKKLLKLALSRLAVARRPRLARKSICSGDVGQLLCLGHLHRALLRAEQFIEEYNRLQSFDAIELYCNRLVEHAVQLDKPHECSEEMREAAAGIMFAARWCGDLPELLLARTVLEDKFGSDFAAMAKEGTGIVDPMLVWALSGDNKTNMELKKKVAKEIAAENNILVDFSEIQEAMEQDNIGSSSPC</sequence>
<gene>
    <name evidence="2" type="ORF">U9M48_010594</name>
</gene>
<evidence type="ECO:0000313" key="3">
    <source>
        <dbReference type="Proteomes" id="UP001341281"/>
    </source>
</evidence>
<evidence type="ECO:0000313" key="2">
    <source>
        <dbReference type="EMBL" id="WVZ60597.1"/>
    </source>
</evidence>
<name>A0AAQ3WGG7_PASNO</name>
<dbReference type="InterPro" id="IPR005061">
    <property type="entry name" value="Ist1"/>
</dbReference>
<organism evidence="2 3">
    <name type="scientific">Paspalum notatum var. saurae</name>
    <dbReference type="NCBI Taxonomy" id="547442"/>
    <lineage>
        <taxon>Eukaryota</taxon>
        <taxon>Viridiplantae</taxon>
        <taxon>Streptophyta</taxon>
        <taxon>Embryophyta</taxon>
        <taxon>Tracheophyta</taxon>
        <taxon>Spermatophyta</taxon>
        <taxon>Magnoliopsida</taxon>
        <taxon>Liliopsida</taxon>
        <taxon>Poales</taxon>
        <taxon>Poaceae</taxon>
        <taxon>PACMAD clade</taxon>
        <taxon>Panicoideae</taxon>
        <taxon>Andropogonodae</taxon>
        <taxon>Paspaleae</taxon>
        <taxon>Paspalinae</taxon>
        <taxon>Paspalum</taxon>
    </lineage>
</organism>
<evidence type="ECO:0000256" key="1">
    <source>
        <dbReference type="ARBA" id="ARBA00005536"/>
    </source>
</evidence>
<dbReference type="GO" id="GO:0015031">
    <property type="term" value="P:protein transport"/>
    <property type="evidence" value="ECO:0007669"/>
    <property type="project" value="InterPro"/>
</dbReference>
<evidence type="ECO:0008006" key="4">
    <source>
        <dbReference type="Google" id="ProtNLM"/>
    </source>
</evidence>
<protein>
    <recommendedName>
        <fullName evidence="4">Regulator of Vps4 activity in the MVB pathway protein</fullName>
    </recommendedName>
</protein>
<dbReference type="EMBL" id="CP144746">
    <property type="protein sequence ID" value="WVZ60597.1"/>
    <property type="molecule type" value="Genomic_DNA"/>
</dbReference>
<dbReference type="AlphaFoldDB" id="A0AAQ3WGG7"/>
<keyword evidence="3" id="KW-1185">Reference proteome</keyword>
<dbReference type="FunFam" id="1.20.1260.60:FF:000002">
    <property type="entry name" value="Vacuolar protein sorting-associated protein IST1"/>
    <property type="match status" value="1"/>
</dbReference>